<gene>
    <name evidence="11" type="ORF">TSTA_009930</name>
</gene>
<feature type="compositionally biased region" description="Basic and acidic residues" evidence="9">
    <location>
        <begin position="26"/>
        <end position="40"/>
    </location>
</feature>
<dbReference type="GO" id="GO:0016020">
    <property type="term" value="C:membrane"/>
    <property type="evidence" value="ECO:0007669"/>
    <property type="project" value="UniProtKB-SubCell"/>
</dbReference>
<keyword evidence="8" id="KW-0175">Coiled coil</keyword>
<keyword evidence="3" id="KW-0677">Repeat</keyword>
<dbReference type="InParanoid" id="B8MG08"/>
<reference evidence="12" key="1">
    <citation type="journal article" date="2015" name="Genome Announc.">
        <title>Genome sequence of the AIDS-associated pathogen Penicillium marneffei (ATCC18224) and its near taxonomic relative Talaromyces stipitatus (ATCC10500).</title>
        <authorList>
            <person name="Nierman W.C."/>
            <person name="Fedorova-Abrams N.D."/>
            <person name="Andrianopoulos A."/>
        </authorList>
    </citation>
    <scope>NUCLEOTIDE SEQUENCE [LARGE SCALE GENOMIC DNA]</scope>
    <source>
        <strain evidence="12">ATCC 10500 / CBS 375.48 / QM 6759 / NRRL 1006</strain>
    </source>
</reference>
<keyword evidence="12" id="KW-1185">Reference proteome</keyword>
<organism evidence="11 12">
    <name type="scientific">Talaromyces stipitatus (strain ATCC 10500 / CBS 375.48 / QM 6759 / NRRL 1006)</name>
    <name type="common">Penicillium stipitatum</name>
    <dbReference type="NCBI Taxonomy" id="441959"/>
    <lineage>
        <taxon>Eukaryota</taxon>
        <taxon>Fungi</taxon>
        <taxon>Dikarya</taxon>
        <taxon>Ascomycota</taxon>
        <taxon>Pezizomycotina</taxon>
        <taxon>Eurotiomycetes</taxon>
        <taxon>Eurotiomycetidae</taxon>
        <taxon>Eurotiales</taxon>
        <taxon>Trichocomaceae</taxon>
        <taxon>Talaromyces</taxon>
        <taxon>Talaromyces sect. Talaromyces</taxon>
    </lineage>
</organism>
<dbReference type="PANTHER" id="PTHR24198:SF165">
    <property type="entry name" value="ANKYRIN REPEAT-CONTAINING PROTEIN-RELATED"/>
    <property type="match status" value="1"/>
</dbReference>
<dbReference type="PhylomeDB" id="B8MG08"/>
<evidence type="ECO:0000256" key="5">
    <source>
        <dbReference type="ARBA" id="ARBA00023043"/>
    </source>
</evidence>
<feature type="repeat" description="ANK" evidence="7">
    <location>
        <begin position="318"/>
        <end position="340"/>
    </location>
</feature>
<dbReference type="Pfam" id="PF12796">
    <property type="entry name" value="Ank_2"/>
    <property type="match status" value="3"/>
</dbReference>
<evidence type="ECO:0000256" key="1">
    <source>
        <dbReference type="ARBA" id="ARBA00004141"/>
    </source>
</evidence>
<dbReference type="SUPFAM" id="SSF144083">
    <property type="entry name" value="Magnesium transport protein CorA, transmembrane region"/>
    <property type="match status" value="1"/>
</dbReference>
<feature type="repeat" description="ANK" evidence="7">
    <location>
        <begin position="215"/>
        <end position="247"/>
    </location>
</feature>
<feature type="repeat" description="ANK" evidence="7">
    <location>
        <begin position="489"/>
        <end position="521"/>
    </location>
</feature>
<dbReference type="PANTHER" id="PTHR24198">
    <property type="entry name" value="ANKYRIN REPEAT AND PROTEIN KINASE DOMAIN-CONTAINING PROTEIN"/>
    <property type="match status" value="1"/>
</dbReference>
<keyword evidence="2 10" id="KW-0812">Transmembrane</keyword>
<dbReference type="VEuPathDB" id="FungiDB:TSTA_009930"/>
<dbReference type="eggNOG" id="KOG4177">
    <property type="taxonomic scope" value="Eukaryota"/>
</dbReference>
<accession>B8MG08</accession>
<evidence type="ECO:0000256" key="4">
    <source>
        <dbReference type="ARBA" id="ARBA00022989"/>
    </source>
</evidence>
<evidence type="ECO:0000256" key="9">
    <source>
        <dbReference type="SAM" id="MobiDB-lite"/>
    </source>
</evidence>
<dbReference type="InterPro" id="IPR002110">
    <property type="entry name" value="Ankyrin_rpt"/>
</dbReference>
<dbReference type="GeneID" id="8102789"/>
<dbReference type="InterPro" id="IPR002523">
    <property type="entry name" value="MgTranspt_CorA/ZnTranspt_ZntB"/>
</dbReference>
<feature type="region of interest" description="Disordered" evidence="9">
    <location>
        <begin position="1492"/>
        <end position="1527"/>
    </location>
</feature>
<dbReference type="PROSITE" id="PS50297">
    <property type="entry name" value="ANK_REP_REGION"/>
    <property type="match status" value="5"/>
</dbReference>
<feature type="transmembrane region" description="Helical" evidence="10">
    <location>
        <begin position="1180"/>
        <end position="1201"/>
    </location>
</feature>
<feature type="repeat" description="ANK" evidence="7">
    <location>
        <begin position="418"/>
        <end position="450"/>
    </location>
</feature>
<evidence type="ECO:0000256" key="8">
    <source>
        <dbReference type="SAM" id="Coils"/>
    </source>
</evidence>
<dbReference type="SMART" id="SM00248">
    <property type="entry name" value="ANK"/>
    <property type="match status" value="18"/>
</dbReference>
<name>B8MG08_TALSN</name>
<sequence>MDPVSENKDNAILNRRKYLPDSNTPTEHDGLEQEPEKKAEKTDLQVVEELFNDVGGFRAEFPFKFENVQEQQIEVTRLVVAAALGQHKIVKELLEEAKQMSEETITEQSMAFFIASQEGYLDIMKTIAEIRNDGQLSHLLKTRQGPFYQTPLLVASWKGRLQVVEYLLNIGADLNDKDSTEDTVLHLAVMTKHGCDVIEILLQHEPSLLDKPDRDYRTPLLRASVHGHKSTLEALCGYGATIEALDETKNTVLHHAIAGNSLECAKYVLDQKPDLLDKKNQYGETALILASRVRMSNIPNIVDLLLLGKADCTIVDEDDMTALHVAAREGQLGIVKSLLRADRAPLEMRNANSETPLLVASANGRVDVLEHLLEQKASPAARDKKDQTALHIAVTEGHFTMAKALVRQKNILNLTNDRKETALIVAALKGNLQIVEFLTQSGADDTIQDERGETALQVAANNGYLEITQHLLDNCSVEIHEILELENSKGYTPIVTAVYNRELEIVDYLIKKGANIQHRDKWGRNVLTNAYLKGGDTDTTVELLESLLKRRVEITPDHEGRNILHYACYAGAHKAIRTILNWSSDDSKKGSSAQQATAGAAAAKDSYGDTPLADAVAETHILAILEFLNSKLCFPESPCTDMPFLCPDEDVENVSDVLLKFLLPDCEFTMEEQKEFEQRRESVLYWAILNGQERLINTFLKVNTDVSWDKIRNVSLMHVAALGGQTHIIQPMLDRMLESQQFQLETGKGRITALHLAVKHKHMGLVELILKWLDNARSTVTQIQKDTQSPQRCIDPVLTAIIETTENEETPLSLAAFGGTDTHGDIEEVLWKYLLNCIDATPNFFSLSLTEEAQRVLEVAAQVEPPREEHYLRGFLRKLPTGFDGPPEGSNTLYLAVYHRCATVLWWLLSNGGYTSEVDIKKGLEISSKRIGPSDWLDKIIVDLLRDPPPVQNTEVAGMDHHEPRFTAAIPKHVEMEGNIVDLLVDEEQEITFSFKYRPISEIIYTDGPKKIMTAKDRDLHSLKEKIAARDDKAGIIKVRKLKSKSPSRQQMGIDSSAPLPGSVKEARKVGYEEQKGGQGIEQEKQRGLRWIHIPENNTNATINPSKDLMVRISLDKGIKNKDHRPLARFVRKSWAELPAGRMKAYMKPQCVYDNEVSWKSPGKKEEGASKQWLHSGKRVALYVRYLVIPVKGFFLLLIILQMPYISWDRWPERVNSDTMAPVEVVTRIAPKEAVVHEAMTLDQYYYTSLKNTDMRDRDQAIWRLLVNEHLSRKKGKRVEEKLDGEKSEWRERLYRNRHDNAKNVPKTKELPDKPAIDSDAAAFKILTVDQLWLWIVDESMFYLMFDENQIPADEKKKKETIITSTTKKSDGIKRSFFHKVLSAIRAQEKNTQLSIGYLTEMILMTATGSFNRKDIEIFELEKSPLDIYRESILNAREIETALFDEFRSSLPQSNQKKEDLAPVMSDQELSDNAKRQKAWCHDLLHRRRSRSKVLPGEKTARQMQHQKDREQNNQVEASSETSQNQFGDIAREADLLREVKDIIDELNMLKNLAEDQEDVWQQVWSLGRNPYASFTYDTPTEVKDDISEMINEAKSVQQAIDTLLDLKQKQANIAEAQSTRKQSDTVMVFTVITILFLPASFLASIFALNVSDYPHENGSVTYKGWWIFPIIIFVSLAISGIFSVIAFYWNTWKEIYNRWKKGRELKKKQEKDATKEALREALMRSKDENV</sequence>
<dbReference type="OMA" id="LRWIHIP"/>
<proteinExistence type="predicted"/>
<feature type="repeat" description="ANK" evidence="7">
    <location>
        <begin position="147"/>
        <end position="179"/>
    </location>
</feature>
<dbReference type="Proteomes" id="UP000001745">
    <property type="component" value="Unassembled WGS sequence"/>
</dbReference>
<evidence type="ECO:0000313" key="11">
    <source>
        <dbReference type="EMBL" id="EED15875.1"/>
    </source>
</evidence>
<dbReference type="Gene3D" id="1.20.58.340">
    <property type="entry name" value="Magnesium transport protein CorA, transmembrane region"/>
    <property type="match status" value="1"/>
</dbReference>
<feature type="region of interest" description="Disordered" evidence="9">
    <location>
        <begin position="1"/>
        <end position="40"/>
    </location>
</feature>
<evidence type="ECO:0000256" key="3">
    <source>
        <dbReference type="ARBA" id="ARBA00022737"/>
    </source>
</evidence>
<feature type="transmembrane region" description="Helical" evidence="10">
    <location>
        <begin position="1667"/>
        <end position="1690"/>
    </location>
</feature>
<dbReference type="InterPro" id="IPR045863">
    <property type="entry name" value="CorA_TM1_TM2"/>
</dbReference>
<feature type="coiled-coil region" evidence="8">
    <location>
        <begin position="1533"/>
        <end position="1560"/>
    </location>
</feature>
<evidence type="ECO:0000313" key="12">
    <source>
        <dbReference type="Proteomes" id="UP000001745"/>
    </source>
</evidence>
<comment type="subcellular location">
    <subcellularLocation>
        <location evidence="1">Membrane</location>
        <topology evidence="1">Multi-pass membrane protein</topology>
    </subcellularLocation>
</comment>
<evidence type="ECO:0000256" key="10">
    <source>
        <dbReference type="SAM" id="Phobius"/>
    </source>
</evidence>
<protein>
    <submittedName>
        <fullName evidence="11">Ankyrin, putative</fullName>
    </submittedName>
</protein>
<dbReference type="OrthoDB" id="341259at2759"/>
<dbReference type="Gene3D" id="1.25.40.20">
    <property type="entry name" value="Ankyrin repeat-containing domain"/>
    <property type="match status" value="4"/>
</dbReference>
<evidence type="ECO:0000256" key="7">
    <source>
        <dbReference type="PROSITE-ProRule" id="PRU00023"/>
    </source>
</evidence>
<dbReference type="GO" id="GO:0046873">
    <property type="term" value="F:metal ion transmembrane transporter activity"/>
    <property type="evidence" value="ECO:0007669"/>
    <property type="project" value="InterPro"/>
</dbReference>
<dbReference type="Pfam" id="PF01544">
    <property type="entry name" value="CorA"/>
    <property type="match status" value="1"/>
</dbReference>
<dbReference type="Pfam" id="PF00023">
    <property type="entry name" value="Ank"/>
    <property type="match status" value="1"/>
</dbReference>
<dbReference type="SUPFAM" id="SSF48403">
    <property type="entry name" value="Ankyrin repeat"/>
    <property type="match status" value="2"/>
</dbReference>
<keyword evidence="4 10" id="KW-1133">Transmembrane helix</keyword>
<feature type="transmembrane region" description="Helical" evidence="10">
    <location>
        <begin position="1627"/>
        <end position="1647"/>
    </location>
</feature>
<dbReference type="STRING" id="441959.B8MG08"/>
<feature type="repeat" description="ANK" evidence="7">
    <location>
        <begin position="352"/>
        <end position="384"/>
    </location>
</feature>
<keyword evidence="6 10" id="KW-0472">Membrane</keyword>
<dbReference type="RefSeq" id="XP_002483109.1">
    <property type="nucleotide sequence ID" value="XM_002483064.1"/>
</dbReference>
<evidence type="ECO:0000256" key="6">
    <source>
        <dbReference type="ARBA" id="ARBA00023136"/>
    </source>
</evidence>
<evidence type="ECO:0000256" key="2">
    <source>
        <dbReference type="ARBA" id="ARBA00022692"/>
    </source>
</evidence>
<dbReference type="PROSITE" id="PS50088">
    <property type="entry name" value="ANK_REPEAT"/>
    <property type="match status" value="7"/>
</dbReference>
<dbReference type="EMBL" id="EQ962656">
    <property type="protein sequence ID" value="EED15875.1"/>
    <property type="molecule type" value="Genomic_DNA"/>
</dbReference>
<dbReference type="HOGENOM" id="CLU_240291_0_0_1"/>
<keyword evidence="5 7" id="KW-0040">ANK repeat</keyword>
<dbReference type="InterPro" id="IPR036770">
    <property type="entry name" value="Ankyrin_rpt-contain_sf"/>
</dbReference>
<feature type="repeat" description="ANK" evidence="7">
    <location>
        <begin position="385"/>
        <end position="417"/>
    </location>
</feature>
<feature type="compositionally biased region" description="Polar residues" evidence="9">
    <location>
        <begin position="1513"/>
        <end position="1527"/>
    </location>
</feature>